<keyword evidence="1" id="KW-1133">Transmembrane helix</keyword>
<evidence type="ECO:0000313" key="3">
    <source>
        <dbReference type="Proteomes" id="UP001304769"/>
    </source>
</evidence>
<protein>
    <submittedName>
        <fullName evidence="2">TadC protein</fullName>
    </submittedName>
</protein>
<name>A0ABU5TC79_9MICC</name>
<evidence type="ECO:0000256" key="1">
    <source>
        <dbReference type="SAM" id="Phobius"/>
    </source>
</evidence>
<organism evidence="2 3">
    <name type="scientific">Sinomonas terricola</name>
    <dbReference type="NCBI Taxonomy" id="3110330"/>
    <lineage>
        <taxon>Bacteria</taxon>
        <taxon>Bacillati</taxon>
        <taxon>Actinomycetota</taxon>
        <taxon>Actinomycetes</taxon>
        <taxon>Micrococcales</taxon>
        <taxon>Micrococcaceae</taxon>
        <taxon>Sinomonas</taxon>
    </lineage>
</organism>
<keyword evidence="1" id="KW-0472">Membrane</keyword>
<feature type="transmembrane region" description="Helical" evidence="1">
    <location>
        <begin position="6"/>
        <end position="24"/>
    </location>
</feature>
<comment type="caution">
    <text evidence="2">The sequence shown here is derived from an EMBL/GenBank/DDBJ whole genome shotgun (WGS) entry which is preliminary data.</text>
</comment>
<dbReference type="Proteomes" id="UP001304769">
    <property type="component" value="Unassembled WGS sequence"/>
</dbReference>
<dbReference type="RefSeq" id="WP_323281209.1">
    <property type="nucleotide sequence ID" value="NZ_JAYGGQ010000026.1"/>
</dbReference>
<dbReference type="PANTHER" id="PTHR35007">
    <property type="entry name" value="INTEGRAL MEMBRANE PROTEIN-RELATED"/>
    <property type="match status" value="1"/>
</dbReference>
<sequence>MIWAALIIGAAVGLGVIVVAAEFVPRRPRLSSALEQLRAEDVEVSNQSFRDKLGRAVQTGPFQWLKADPKDLSLVEVTPLQHATRQGIAGLFGLVAVPLLSLVVVFAGSYPAVLVLYSLPLAALLGLVLMWAANLAVASQAKEKRQDFSRAVAAFIELVAVDRKSGSSAAVALYRSAHVADSWVFRRLQQSLQLAEFRGTQPWEAFKQLAAEIDVKELAELADYMSLAGTEGVSVYEALRARGAGLRVELLTQMRTEANAKTEKITIPAAVLGMLLLAFIAVPPIIRLLGT</sequence>
<dbReference type="PANTHER" id="PTHR35007:SF1">
    <property type="entry name" value="PILUS ASSEMBLY PROTEIN"/>
    <property type="match status" value="1"/>
</dbReference>
<feature type="transmembrane region" description="Helical" evidence="1">
    <location>
        <begin position="88"/>
        <end position="108"/>
    </location>
</feature>
<accession>A0ABU5TC79</accession>
<evidence type="ECO:0000313" key="2">
    <source>
        <dbReference type="EMBL" id="MEA5457297.1"/>
    </source>
</evidence>
<reference evidence="2 3" key="1">
    <citation type="submission" date="2023-12" db="EMBL/GenBank/DDBJ databases">
        <title>Sinomonas terricola sp. nov, isolated from litchi orchard soil in Guangdong, PR China.</title>
        <authorList>
            <person name="Jiaxin W."/>
            <person name="Yang Z."/>
            <person name="Honghui Z."/>
        </authorList>
    </citation>
    <scope>NUCLEOTIDE SEQUENCE [LARGE SCALE GENOMIC DNA]</scope>
    <source>
        <strain evidence="2 3">JGH33</strain>
    </source>
</reference>
<feature type="transmembrane region" description="Helical" evidence="1">
    <location>
        <begin position="114"/>
        <end position="137"/>
    </location>
</feature>
<proteinExistence type="predicted"/>
<gene>
    <name evidence="2" type="ORF">SPF06_21480</name>
</gene>
<dbReference type="EMBL" id="JAYGGQ010000026">
    <property type="protein sequence ID" value="MEA5457297.1"/>
    <property type="molecule type" value="Genomic_DNA"/>
</dbReference>
<keyword evidence="1" id="KW-0812">Transmembrane</keyword>
<feature type="transmembrane region" description="Helical" evidence="1">
    <location>
        <begin position="265"/>
        <end position="286"/>
    </location>
</feature>
<keyword evidence="3" id="KW-1185">Reference proteome</keyword>